<organism evidence="7 8">
    <name type="scientific">Aplosporella prunicola CBS 121167</name>
    <dbReference type="NCBI Taxonomy" id="1176127"/>
    <lineage>
        <taxon>Eukaryota</taxon>
        <taxon>Fungi</taxon>
        <taxon>Dikarya</taxon>
        <taxon>Ascomycota</taxon>
        <taxon>Pezizomycotina</taxon>
        <taxon>Dothideomycetes</taxon>
        <taxon>Dothideomycetes incertae sedis</taxon>
        <taxon>Botryosphaeriales</taxon>
        <taxon>Aplosporellaceae</taxon>
        <taxon>Aplosporella</taxon>
    </lineage>
</organism>
<dbReference type="PANTHER" id="PTHR15549">
    <property type="entry name" value="PAIRED IMMUNOGLOBULIN-LIKE TYPE 2 RECEPTOR"/>
    <property type="match status" value="1"/>
</dbReference>
<dbReference type="GO" id="GO:0016020">
    <property type="term" value="C:membrane"/>
    <property type="evidence" value="ECO:0007669"/>
    <property type="project" value="UniProtKB-SubCell"/>
</dbReference>
<evidence type="ECO:0000313" key="8">
    <source>
        <dbReference type="Proteomes" id="UP000799438"/>
    </source>
</evidence>
<name>A0A6A6BSY4_9PEZI</name>
<evidence type="ECO:0000256" key="4">
    <source>
        <dbReference type="ARBA" id="ARBA00023136"/>
    </source>
</evidence>
<evidence type="ECO:0000313" key="7">
    <source>
        <dbReference type="EMBL" id="KAF2147229.1"/>
    </source>
</evidence>
<dbReference type="RefSeq" id="XP_033402937.1">
    <property type="nucleotide sequence ID" value="XM_033546587.1"/>
</dbReference>
<dbReference type="InterPro" id="IPR051694">
    <property type="entry name" value="Immunoregulatory_rcpt-like"/>
</dbReference>
<comment type="subcellular location">
    <subcellularLocation>
        <location evidence="1">Membrane</location>
        <topology evidence="1">Single-pass membrane protein</topology>
    </subcellularLocation>
</comment>
<dbReference type="OrthoDB" id="3936275at2759"/>
<dbReference type="EMBL" id="ML995474">
    <property type="protein sequence ID" value="KAF2147229.1"/>
    <property type="molecule type" value="Genomic_DNA"/>
</dbReference>
<feature type="compositionally biased region" description="Low complexity" evidence="5">
    <location>
        <begin position="463"/>
        <end position="473"/>
    </location>
</feature>
<reference evidence="7" key="1">
    <citation type="journal article" date="2020" name="Stud. Mycol.">
        <title>101 Dothideomycetes genomes: a test case for predicting lifestyles and emergence of pathogens.</title>
        <authorList>
            <person name="Haridas S."/>
            <person name="Albert R."/>
            <person name="Binder M."/>
            <person name="Bloem J."/>
            <person name="Labutti K."/>
            <person name="Salamov A."/>
            <person name="Andreopoulos B."/>
            <person name="Baker S."/>
            <person name="Barry K."/>
            <person name="Bills G."/>
            <person name="Bluhm B."/>
            <person name="Cannon C."/>
            <person name="Castanera R."/>
            <person name="Culley D."/>
            <person name="Daum C."/>
            <person name="Ezra D."/>
            <person name="Gonzalez J."/>
            <person name="Henrissat B."/>
            <person name="Kuo A."/>
            <person name="Liang C."/>
            <person name="Lipzen A."/>
            <person name="Lutzoni F."/>
            <person name="Magnuson J."/>
            <person name="Mondo S."/>
            <person name="Nolan M."/>
            <person name="Ohm R."/>
            <person name="Pangilinan J."/>
            <person name="Park H.-J."/>
            <person name="Ramirez L."/>
            <person name="Alfaro M."/>
            <person name="Sun H."/>
            <person name="Tritt A."/>
            <person name="Yoshinaga Y."/>
            <person name="Zwiers L.-H."/>
            <person name="Turgeon B."/>
            <person name="Goodwin S."/>
            <person name="Spatafora J."/>
            <person name="Crous P."/>
            <person name="Grigoriev I."/>
        </authorList>
    </citation>
    <scope>NUCLEOTIDE SEQUENCE</scope>
    <source>
        <strain evidence="7">CBS 121167</strain>
    </source>
</reference>
<evidence type="ECO:0000256" key="6">
    <source>
        <dbReference type="SAM" id="Phobius"/>
    </source>
</evidence>
<gene>
    <name evidence="7" type="ORF">K452DRAFT_3786</name>
</gene>
<feature type="compositionally biased region" description="Basic and acidic residues" evidence="5">
    <location>
        <begin position="479"/>
        <end position="499"/>
    </location>
</feature>
<feature type="compositionally biased region" description="Low complexity" evidence="5">
    <location>
        <begin position="32"/>
        <end position="49"/>
    </location>
</feature>
<evidence type="ECO:0000256" key="2">
    <source>
        <dbReference type="ARBA" id="ARBA00022692"/>
    </source>
</evidence>
<feature type="region of interest" description="Disordered" evidence="5">
    <location>
        <begin position="241"/>
        <end position="296"/>
    </location>
</feature>
<keyword evidence="2 6" id="KW-0812">Transmembrane</keyword>
<dbReference type="PANTHER" id="PTHR15549:SF26">
    <property type="entry name" value="AXIAL BUDDING PATTERN PROTEIN 2-RELATED"/>
    <property type="match status" value="1"/>
</dbReference>
<feature type="region of interest" description="Disordered" evidence="5">
    <location>
        <begin position="165"/>
        <end position="205"/>
    </location>
</feature>
<accession>A0A6A6BSY4</accession>
<proteinExistence type="predicted"/>
<feature type="transmembrane region" description="Helical" evidence="6">
    <location>
        <begin position="87"/>
        <end position="110"/>
    </location>
</feature>
<sequence>MASPQQSITTVDGRRCTRVRRNATTSLLAGAPTSTTPATSTTVVATDGSSSTSFLSQSTSLHSAIAPTADATYSSHSHSAASLSPGAIAGIIIGALVGTAIAALLLFFCVRRRRRSRGFTSQTPSNEKIPGDGNGGLTHPATGTLGGSSFFGALFATFRRPKAVDQGARSTTNSPYIDGRSGGSRFSASSAGSTRHLRSASAPLANQLRSVKDRFRRRLGRARPTSTDSVRSFFTPTPPVLPVLPVQTAEDPFRDPDRSELRITNPDSPGNSVSTKAKTLRSERTPLTPGTPNWRQSTLDFQFPLPAQPKDPFLDPSPNQRQTIRIEDNEIQRESSQLLAPYRNRSQSHATALSHPTSSFYSADGGGLMYTPQASVHISPLKPAANPFDDRNAFDFESLPNPFTLSNLNDGGNGPKSGIPLANAVVINRSSLSRSMSTSSTRSSNPLPTTYSDRSSYFGPGRSGSKSGISSRRATTNNRETRGKSDPFDLDRPDILGVR</sequence>
<keyword evidence="3 6" id="KW-1133">Transmembrane helix</keyword>
<keyword evidence="4 6" id="KW-0472">Membrane</keyword>
<dbReference type="AlphaFoldDB" id="A0A6A6BSY4"/>
<feature type="compositionally biased region" description="Basic and acidic residues" evidence="5">
    <location>
        <begin position="251"/>
        <end position="261"/>
    </location>
</feature>
<feature type="compositionally biased region" description="Low complexity" evidence="5">
    <location>
        <begin position="183"/>
        <end position="193"/>
    </location>
</feature>
<protein>
    <submittedName>
        <fullName evidence="7">Uncharacterized protein</fullName>
    </submittedName>
</protein>
<evidence type="ECO:0000256" key="5">
    <source>
        <dbReference type="SAM" id="MobiDB-lite"/>
    </source>
</evidence>
<evidence type="ECO:0000256" key="3">
    <source>
        <dbReference type="ARBA" id="ARBA00022989"/>
    </source>
</evidence>
<keyword evidence="8" id="KW-1185">Reference proteome</keyword>
<feature type="compositionally biased region" description="Polar residues" evidence="5">
    <location>
        <begin position="265"/>
        <end position="277"/>
    </location>
</feature>
<evidence type="ECO:0000256" key="1">
    <source>
        <dbReference type="ARBA" id="ARBA00004167"/>
    </source>
</evidence>
<dbReference type="GO" id="GO:0071944">
    <property type="term" value="C:cell periphery"/>
    <property type="evidence" value="ECO:0007669"/>
    <property type="project" value="UniProtKB-ARBA"/>
</dbReference>
<dbReference type="GeneID" id="54304093"/>
<feature type="region of interest" description="Disordered" evidence="5">
    <location>
        <begin position="432"/>
        <end position="499"/>
    </location>
</feature>
<dbReference type="Proteomes" id="UP000799438">
    <property type="component" value="Unassembled WGS sequence"/>
</dbReference>
<feature type="compositionally biased region" description="Low complexity" evidence="5">
    <location>
        <begin position="432"/>
        <end position="450"/>
    </location>
</feature>
<feature type="region of interest" description="Disordered" evidence="5">
    <location>
        <begin position="22"/>
        <end position="49"/>
    </location>
</feature>